<dbReference type="SUPFAM" id="SSF53474">
    <property type="entry name" value="alpha/beta-Hydrolases"/>
    <property type="match status" value="1"/>
</dbReference>
<dbReference type="InterPro" id="IPR050300">
    <property type="entry name" value="GDXG_lipolytic_enzyme"/>
</dbReference>
<dbReference type="GO" id="GO:0016787">
    <property type="term" value="F:hydrolase activity"/>
    <property type="evidence" value="ECO:0007669"/>
    <property type="project" value="UniProtKB-KW"/>
</dbReference>
<dbReference type="InterPro" id="IPR029058">
    <property type="entry name" value="AB_hydrolase_fold"/>
</dbReference>
<evidence type="ECO:0000259" key="2">
    <source>
        <dbReference type="Pfam" id="PF07859"/>
    </source>
</evidence>
<organism evidence="3 4">
    <name type="scientific">Variovorax boronicumulans</name>
    <dbReference type="NCBI Taxonomy" id="436515"/>
    <lineage>
        <taxon>Bacteria</taxon>
        <taxon>Pseudomonadati</taxon>
        <taxon>Pseudomonadota</taxon>
        <taxon>Betaproteobacteria</taxon>
        <taxon>Burkholderiales</taxon>
        <taxon>Comamonadaceae</taxon>
        <taxon>Variovorax</taxon>
    </lineage>
</organism>
<sequence length="279" mass="30060">MQDSINSEARAKAYSPSSVAPDFAKTIAEYESLSVLASKRHPSREIGYGDSPDEKAILFEAKSASPPPLLVFIHGGYWQELSARVSCFPALQCVDEGISYAAIDYTLAPHASLGTIVGQCIRAVRTLCAFYRRRHPGARIVIAGSSAGAHLAAMLLAALDDIDAPLQGAVLLSGVYDLQPLVGTYINDKLGLDAPAALRLSPLFLPVTAHVPAVVCWGENETEAFKRQSRDYAARIAANGRMASVYEVVGRNHFDIVFDLCDPATRLGRDTFQLLRGTP</sequence>
<feature type="domain" description="Alpha/beta hydrolase fold-3" evidence="2">
    <location>
        <begin position="70"/>
        <end position="253"/>
    </location>
</feature>
<dbReference type="EMBL" id="CP023284">
    <property type="protein sequence ID" value="ATA55588.1"/>
    <property type="molecule type" value="Genomic_DNA"/>
</dbReference>
<proteinExistence type="predicted"/>
<gene>
    <name evidence="3" type="ORF">CKY39_21925</name>
</gene>
<name>A0A250DMI7_9BURK</name>
<dbReference type="AlphaFoldDB" id="A0A250DMI7"/>
<dbReference type="Pfam" id="PF07859">
    <property type="entry name" value="Abhydrolase_3"/>
    <property type="match status" value="1"/>
</dbReference>
<dbReference type="KEGG" id="vbo:CKY39_21925"/>
<dbReference type="RefSeq" id="WP_095745938.1">
    <property type="nucleotide sequence ID" value="NZ_CP023284.1"/>
</dbReference>
<keyword evidence="1" id="KW-0378">Hydrolase</keyword>
<dbReference type="PANTHER" id="PTHR48081:SF33">
    <property type="entry name" value="KYNURENINE FORMAMIDASE"/>
    <property type="match status" value="1"/>
</dbReference>
<dbReference type="Proteomes" id="UP000217154">
    <property type="component" value="Chromosome"/>
</dbReference>
<accession>A0A250DMI7</accession>
<evidence type="ECO:0000313" key="3">
    <source>
        <dbReference type="EMBL" id="ATA55588.1"/>
    </source>
</evidence>
<evidence type="ECO:0000313" key="4">
    <source>
        <dbReference type="Proteomes" id="UP000217154"/>
    </source>
</evidence>
<dbReference type="PANTHER" id="PTHR48081">
    <property type="entry name" value="AB HYDROLASE SUPERFAMILY PROTEIN C4A8.06C"/>
    <property type="match status" value="1"/>
</dbReference>
<reference evidence="3 4" key="1">
    <citation type="submission" date="2017-09" db="EMBL/GenBank/DDBJ databases">
        <title>The diverse metabolic capabilities of V. boronicumulans make it an excellent choice for continued studies on novel biodegradation.</title>
        <authorList>
            <person name="Sun S."/>
        </authorList>
    </citation>
    <scope>NUCLEOTIDE SEQUENCE [LARGE SCALE GENOMIC DNA]</scope>
    <source>
        <strain evidence="3 4">J1</strain>
    </source>
</reference>
<protein>
    <submittedName>
        <fullName evidence="3">Esterase</fullName>
    </submittedName>
</protein>
<evidence type="ECO:0000256" key="1">
    <source>
        <dbReference type="ARBA" id="ARBA00022801"/>
    </source>
</evidence>
<dbReference type="InterPro" id="IPR013094">
    <property type="entry name" value="AB_hydrolase_3"/>
</dbReference>
<dbReference type="Gene3D" id="3.40.50.1820">
    <property type="entry name" value="alpha/beta hydrolase"/>
    <property type="match status" value="1"/>
</dbReference>